<dbReference type="EMBL" id="CP115611">
    <property type="protein sequence ID" value="WBW71471.1"/>
    <property type="molecule type" value="Genomic_DNA"/>
</dbReference>
<dbReference type="SUPFAM" id="SSF46565">
    <property type="entry name" value="Chaperone J-domain"/>
    <property type="match status" value="1"/>
</dbReference>
<keyword evidence="3 7" id="KW-1133">Transmembrane helix</keyword>
<feature type="domain" description="J" evidence="9">
    <location>
        <begin position="41"/>
        <end position="103"/>
    </location>
</feature>
<evidence type="ECO:0000256" key="1">
    <source>
        <dbReference type="ARBA" id="ARBA00022692"/>
    </source>
</evidence>
<feature type="transmembrane region" description="Helical" evidence="7">
    <location>
        <begin position="124"/>
        <end position="145"/>
    </location>
</feature>
<keyword evidence="4 7" id="KW-0472">Membrane</keyword>
<dbReference type="Pfam" id="PF00226">
    <property type="entry name" value="DnaJ"/>
    <property type="match status" value="1"/>
</dbReference>
<evidence type="ECO:0000256" key="4">
    <source>
        <dbReference type="ARBA" id="ARBA00023136"/>
    </source>
</evidence>
<evidence type="ECO:0000256" key="6">
    <source>
        <dbReference type="SAM" id="MobiDB-lite"/>
    </source>
</evidence>
<comment type="subcellular location">
    <subcellularLocation>
        <location evidence="5">Endomembrane system</location>
        <topology evidence="5">Single-pass membrane protein</topology>
    </subcellularLocation>
</comment>
<organism evidence="10 11">
    <name type="scientific">Schizosaccharomyces osmophilus</name>
    <dbReference type="NCBI Taxonomy" id="2545709"/>
    <lineage>
        <taxon>Eukaryota</taxon>
        <taxon>Fungi</taxon>
        <taxon>Dikarya</taxon>
        <taxon>Ascomycota</taxon>
        <taxon>Taphrinomycotina</taxon>
        <taxon>Schizosaccharomycetes</taxon>
        <taxon>Schizosaccharomycetales</taxon>
        <taxon>Schizosaccharomycetaceae</taxon>
        <taxon>Schizosaccharomyces</taxon>
    </lineage>
</organism>
<dbReference type="RefSeq" id="XP_056035714.1">
    <property type="nucleotide sequence ID" value="XM_056179568.1"/>
</dbReference>
<feature type="region of interest" description="Disordered" evidence="6">
    <location>
        <begin position="249"/>
        <end position="304"/>
    </location>
</feature>
<evidence type="ECO:0000256" key="2">
    <source>
        <dbReference type="ARBA" id="ARBA00022729"/>
    </source>
</evidence>
<dbReference type="AlphaFoldDB" id="A0AAE9W819"/>
<dbReference type="CDD" id="cd06257">
    <property type="entry name" value="DnaJ"/>
    <property type="match status" value="1"/>
</dbReference>
<feature type="compositionally biased region" description="Basic residues" evidence="6">
    <location>
        <begin position="281"/>
        <end position="295"/>
    </location>
</feature>
<dbReference type="GeneID" id="80874257"/>
<gene>
    <name evidence="10" type="primary">erj5</name>
    <name evidence="10" type="ORF">SOMG_00774</name>
</gene>
<keyword evidence="2 8" id="KW-0732">Signal</keyword>
<proteinExistence type="predicted"/>
<dbReference type="Proteomes" id="UP001212411">
    <property type="component" value="Chromosome 1"/>
</dbReference>
<dbReference type="InterPro" id="IPR036869">
    <property type="entry name" value="J_dom_sf"/>
</dbReference>
<dbReference type="PANTHER" id="PTHR44653">
    <property type="entry name" value="DNAJ HOMOLOG SUBFAMILY C MEMBER 1"/>
    <property type="match status" value="1"/>
</dbReference>
<dbReference type="SMART" id="SM00271">
    <property type="entry name" value="DnaJ"/>
    <property type="match status" value="1"/>
</dbReference>
<evidence type="ECO:0000256" key="5">
    <source>
        <dbReference type="ARBA" id="ARBA00037847"/>
    </source>
</evidence>
<protein>
    <submittedName>
        <fullName evidence="10">ER DNAJ domain protein Erj5</fullName>
    </submittedName>
</protein>
<keyword evidence="1 7" id="KW-0812">Transmembrane</keyword>
<evidence type="ECO:0000313" key="10">
    <source>
        <dbReference type="EMBL" id="WBW71471.1"/>
    </source>
</evidence>
<keyword evidence="11" id="KW-1185">Reference proteome</keyword>
<reference evidence="10 11" key="1">
    <citation type="journal article" date="2023" name="G3 (Bethesda)">
        <title>A high-quality reference genome for the fission yeast Schizosaccharomyces osmophilus.</title>
        <authorList>
            <person name="Jia G.S."/>
            <person name="Zhang W.C."/>
            <person name="Liang Y."/>
            <person name="Liu X.H."/>
            <person name="Rhind N."/>
            <person name="Pidoux A."/>
            <person name="Brysch-Herzberg M."/>
            <person name="Du L.L."/>
        </authorList>
    </citation>
    <scope>NUCLEOTIDE SEQUENCE [LARGE SCALE GENOMIC DNA]</scope>
    <source>
        <strain evidence="10 11">CBS 15793</strain>
    </source>
</reference>
<evidence type="ECO:0000256" key="3">
    <source>
        <dbReference type="ARBA" id="ARBA00022989"/>
    </source>
</evidence>
<feature type="signal peptide" evidence="8">
    <location>
        <begin position="1"/>
        <end position="17"/>
    </location>
</feature>
<dbReference type="Gene3D" id="1.10.287.110">
    <property type="entry name" value="DnaJ domain"/>
    <property type="match status" value="1"/>
</dbReference>
<dbReference type="InterPro" id="IPR052606">
    <property type="entry name" value="DnaJ_domain_protein"/>
</dbReference>
<feature type="chain" id="PRO_5042037521" evidence="8">
    <location>
        <begin position="18"/>
        <end position="304"/>
    </location>
</feature>
<dbReference type="InterPro" id="IPR001623">
    <property type="entry name" value="DnaJ_domain"/>
</dbReference>
<dbReference type="PROSITE" id="PS50076">
    <property type="entry name" value="DNAJ_2"/>
    <property type="match status" value="1"/>
</dbReference>
<sequence length="304" mass="35356">MVSRYFLLFLFVGVCVAWSASDIEIFRIVDSLRTIMKKKLTFYELLEVSSKASIKEINRAYKKKSILYHPDKNPSTGELYTLLGLIINILRNTDTRKRYDHFLRNGFPRWKGTAYLYSRYRPGLGAVLILLAVFISFAHLMMRVLSVKRQKKIMQDHIDLAKKYEQYSNTAKGTKRIVTVPQGKRIYTVDSFTGQVCILDPSSNVEYLVSPNAVPNVKISDILLYRVPKFLLQTLVLRWFPMNDRSQETNIDLSNEEEEKSEPKERVPEQQTKPAENTAKAGKRRVKRRANRVPLRKNDQMTNK</sequence>
<dbReference type="PANTHER" id="PTHR44653:SF2">
    <property type="entry name" value="DNAJ HOMOLOG SUBFAMILY C MEMBER 1"/>
    <property type="match status" value="1"/>
</dbReference>
<name>A0AAE9W819_9SCHI</name>
<evidence type="ECO:0000256" key="7">
    <source>
        <dbReference type="SAM" id="Phobius"/>
    </source>
</evidence>
<evidence type="ECO:0000313" key="11">
    <source>
        <dbReference type="Proteomes" id="UP001212411"/>
    </source>
</evidence>
<evidence type="ECO:0000259" key="9">
    <source>
        <dbReference type="PROSITE" id="PS50076"/>
    </source>
</evidence>
<accession>A0AAE9W819</accession>
<evidence type="ECO:0000256" key="8">
    <source>
        <dbReference type="SAM" id="SignalP"/>
    </source>
</evidence>
<dbReference type="GO" id="GO:0012505">
    <property type="term" value="C:endomembrane system"/>
    <property type="evidence" value="ECO:0007669"/>
    <property type="project" value="UniProtKB-SubCell"/>
</dbReference>
<dbReference type="KEGG" id="som:SOMG_00774"/>
<dbReference type="PRINTS" id="PR00625">
    <property type="entry name" value="JDOMAIN"/>
</dbReference>